<name>A0A1R3JYU3_9ROSI</name>
<protein>
    <submittedName>
        <fullName evidence="1">Uncharacterized protein</fullName>
    </submittedName>
</protein>
<comment type="caution">
    <text evidence="1">The sequence shown here is derived from an EMBL/GenBank/DDBJ whole genome shotgun (WGS) entry which is preliminary data.</text>
</comment>
<keyword evidence="2" id="KW-1185">Reference proteome</keyword>
<dbReference type="EMBL" id="AWUE01015003">
    <property type="protein sequence ID" value="OMO99996.1"/>
    <property type="molecule type" value="Genomic_DNA"/>
</dbReference>
<dbReference type="Proteomes" id="UP000187203">
    <property type="component" value="Unassembled WGS sequence"/>
</dbReference>
<reference evidence="2" key="1">
    <citation type="submission" date="2013-09" db="EMBL/GenBank/DDBJ databases">
        <title>Corchorus olitorius genome sequencing.</title>
        <authorList>
            <person name="Alam M."/>
            <person name="Haque M.S."/>
            <person name="Islam M.S."/>
            <person name="Emdad E.M."/>
            <person name="Islam M.M."/>
            <person name="Ahmed B."/>
            <person name="Halim A."/>
            <person name="Hossen Q.M.M."/>
            <person name="Hossain M.Z."/>
            <person name="Ahmed R."/>
            <person name="Khan M.M."/>
            <person name="Islam R."/>
            <person name="Rashid M.M."/>
            <person name="Khan S.A."/>
            <person name="Rahman M.S."/>
            <person name="Alam M."/>
            <person name="Yahiya A.S."/>
            <person name="Khan M.S."/>
            <person name="Azam M.S."/>
            <person name="Haque T."/>
            <person name="Lashkar M.Z.H."/>
            <person name="Akhand A.I."/>
            <person name="Morshed G."/>
            <person name="Roy S."/>
            <person name="Uddin K.S."/>
            <person name="Rabeya T."/>
            <person name="Hossain A.S."/>
            <person name="Chowdhury A."/>
            <person name="Snigdha A.R."/>
            <person name="Mortoza M.S."/>
            <person name="Matin S.A."/>
            <person name="Hoque S.M.E."/>
            <person name="Islam M.K."/>
            <person name="Roy D.K."/>
            <person name="Haider R."/>
            <person name="Moosa M.M."/>
            <person name="Elias S.M."/>
            <person name="Hasan A.M."/>
            <person name="Jahan S."/>
            <person name="Shafiuddin M."/>
            <person name="Mahmood N."/>
            <person name="Shommy N.S."/>
        </authorList>
    </citation>
    <scope>NUCLEOTIDE SEQUENCE [LARGE SCALE GENOMIC DNA]</scope>
    <source>
        <strain evidence="2">cv. O-4</strain>
    </source>
</reference>
<gene>
    <name evidence="1" type="ORF">COLO4_12987</name>
</gene>
<dbReference type="AlphaFoldDB" id="A0A1R3JYU3"/>
<evidence type="ECO:0000313" key="2">
    <source>
        <dbReference type="Proteomes" id="UP000187203"/>
    </source>
</evidence>
<organism evidence="1 2">
    <name type="scientific">Corchorus olitorius</name>
    <dbReference type="NCBI Taxonomy" id="93759"/>
    <lineage>
        <taxon>Eukaryota</taxon>
        <taxon>Viridiplantae</taxon>
        <taxon>Streptophyta</taxon>
        <taxon>Embryophyta</taxon>
        <taxon>Tracheophyta</taxon>
        <taxon>Spermatophyta</taxon>
        <taxon>Magnoliopsida</taxon>
        <taxon>eudicotyledons</taxon>
        <taxon>Gunneridae</taxon>
        <taxon>Pentapetalae</taxon>
        <taxon>rosids</taxon>
        <taxon>malvids</taxon>
        <taxon>Malvales</taxon>
        <taxon>Malvaceae</taxon>
        <taxon>Grewioideae</taxon>
        <taxon>Apeibeae</taxon>
        <taxon>Corchorus</taxon>
    </lineage>
</organism>
<evidence type="ECO:0000313" key="1">
    <source>
        <dbReference type="EMBL" id="OMO99996.1"/>
    </source>
</evidence>
<accession>A0A1R3JYU3</accession>
<sequence>MTARASPNCSPLLREDSAGVDSLQVSLNLTRSGFADAKLQLFD</sequence>
<proteinExistence type="predicted"/>